<dbReference type="EMBL" id="LNYI01000015">
    <property type="protein sequence ID" value="KTD23373.1"/>
    <property type="molecule type" value="Genomic_DNA"/>
</dbReference>
<keyword evidence="4" id="KW-1185">Reference proteome</keyword>
<comment type="caution">
    <text evidence="3">The sequence shown here is derived from an EMBL/GenBank/DDBJ whole genome shotgun (WGS) entry which is preliminary data.</text>
</comment>
<dbReference type="PATRIC" id="fig|45067.4.peg.905"/>
<gene>
    <name evidence="3" type="ORF">Llan_0872</name>
</gene>
<organism evidence="3 4">
    <name type="scientific">Legionella lansingensis</name>
    <dbReference type="NCBI Taxonomy" id="45067"/>
    <lineage>
        <taxon>Bacteria</taxon>
        <taxon>Pseudomonadati</taxon>
        <taxon>Pseudomonadota</taxon>
        <taxon>Gammaproteobacteria</taxon>
        <taxon>Legionellales</taxon>
        <taxon>Legionellaceae</taxon>
        <taxon>Legionella</taxon>
    </lineage>
</organism>
<protein>
    <recommendedName>
        <fullName evidence="2">T2SS substrate NttA domain-containing protein</fullName>
    </recommendedName>
</protein>
<dbReference type="RefSeq" id="WP_051546175.1">
    <property type="nucleotide sequence ID" value="NZ_CAAAJD010000013.1"/>
</dbReference>
<sequence length="236" mass="26139">MSTKSRLDFLLGLGVMLLPLSTMATSPTEMTKDDWLAKLKEVAPSVICKGFFEEASLKQRMDDLKIDNAKCTSLIPDSFEKCQKQYYSNLPAMMNKESASKWGHTLGECIGTDFATKYLVSASSPSTASSSTQSVDMPKDKWLEQVKALAPTMICNGFFEDESIKKKLQGRNIDNAKCMTLIPESFDKCQTQYYSSLPSTLNVETANTWGHKIGECIGTDFAKKYLVPAETTTNGQ</sequence>
<dbReference type="InterPro" id="IPR056212">
    <property type="entry name" value="NttA"/>
</dbReference>
<dbReference type="STRING" id="45067.Llan_0872"/>
<name>A0A0W0VTR6_9GAMM</name>
<evidence type="ECO:0000313" key="4">
    <source>
        <dbReference type="Proteomes" id="UP000054869"/>
    </source>
</evidence>
<dbReference type="Pfam" id="PF24275">
    <property type="entry name" value="NttA"/>
    <property type="match status" value="2"/>
</dbReference>
<feature type="chain" id="PRO_5006915057" description="T2SS substrate NttA domain-containing protein" evidence="1">
    <location>
        <begin position="25"/>
        <end position="236"/>
    </location>
</feature>
<evidence type="ECO:0000313" key="3">
    <source>
        <dbReference type="EMBL" id="KTD23373.1"/>
    </source>
</evidence>
<keyword evidence="1" id="KW-0732">Signal</keyword>
<proteinExistence type="predicted"/>
<evidence type="ECO:0000259" key="2">
    <source>
        <dbReference type="Pfam" id="PF24275"/>
    </source>
</evidence>
<dbReference type="OrthoDB" id="5640576at2"/>
<dbReference type="eggNOG" id="ENOG5030P8Q">
    <property type="taxonomic scope" value="Bacteria"/>
</dbReference>
<reference evidence="3 4" key="1">
    <citation type="submission" date="2015-11" db="EMBL/GenBank/DDBJ databases">
        <title>Genomic analysis of 38 Legionella species identifies large and diverse effector repertoires.</title>
        <authorList>
            <person name="Burstein D."/>
            <person name="Amaro F."/>
            <person name="Zusman T."/>
            <person name="Lifshitz Z."/>
            <person name="Cohen O."/>
            <person name="Gilbert J.A."/>
            <person name="Pupko T."/>
            <person name="Shuman H.A."/>
            <person name="Segal G."/>
        </authorList>
    </citation>
    <scope>NUCLEOTIDE SEQUENCE [LARGE SCALE GENOMIC DNA]</scope>
    <source>
        <strain evidence="3 4">ATCC 49751</strain>
    </source>
</reference>
<feature type="domain" description="T2SS substrate NttA" evidence="2">
    <location>
        <begin position="29"/>
        <end position="121"/>
    </location>
</feature>
<dbReference type="Proteomes" id="UP000054869">
    <property type="component" value="Unassembled WGS sequence"/>
</dbReference>
<accession>A0A0W0VTR6</accession>
<dbReference type="AlphaFoldDB" id="A0A0W0VTR6"/>
<evidence type="ECO:0000256" key="1">
    <source>
        <dbReference type="SAM" id="SignalP"/>
    </source>
</evidence>
<feature type="domain" description="T2SS substrate NttA" evidence="2">
    <location>
        <begin position="136"/>
        <end position="228"/>
    </location>
</feature>
<feature type="signal peptide" evidence="1">
    <location>
        <begin position="1"/>
        <end position="24"/>
    </location>
</feature>